<proteinExistence type="predicted"/>
<reference evidence="4 5" key="1">
    <citation type="submission" date="2022-05" db="EMBL/GenBank/DDBJ databases">
        <title>Seasonal and diel survey of microbial diversity of the Tyrrhenian coast.</title>
        <authorList>
            <person name="Gattoni G."/>
            <person name="Corral P."/>
        </authorList>
    </citation>
    <scope>NUCLEOTIDE SEQUENCE [LARGE SCALE GENOMIC DNA]</scope>
    <source>
        <strain evidence="4 5">V10</strain>
    </source>
</reference>
<dbReference type="Gene3D" id="3.40.630.30">
    <property type="match status" value="1"/>
</dbReference>
<keyword evidence="2" id="KW-0012">Acyltransferase</keyword>
<comment type="caution">
    <text evidence="4">The sequence shown here is derived from an EMBL/GenBank/DDBJ whole genome shotgun (WGS) entry which is preliminary data.</text>
</comment>
<dbReference type="PANTHER" id="PTHR43072">
    <property type="entry name" value="N-ACETYLTRANSFERASE"/>
    <property type="match status" value="1"/>
</dbReference>
<keyword evidence="5" id="KW-1185">Reference proteome</keyword>
<dbReference type="Pfam" id="PF00583">
    <property type="entry name" value="Acetyltransf_1"/>
    <property type="match status" value="1"/>
</dbReference>
<dbReference type="PANTHER" id="PTHR43072:SF23">
    <property type="entry name" value="UPF0039 PROTEIN C11D3.02C"/>
    <property type="match status" value="1"/>
</dbReference>
<dbReference type="EMBL" id="JALZWP010000001">
    <property type="protein sequence ID" value="MCL1627443.1"/>
    <property type="molecule type" value="Genomic_DNA"/>
</dbReference>
<keyword evidence="1" id="KW-0808">Transferase</keyword>
<feature type="domain" description="N-acetyltransferase" evidence="3">
    <location>
        <begin position="15"/>
        <end position="176"/>
    </location>
</feature>
<dbReference type="CDD" id="cd04301">
    <property type="entry name" value="NAT_SF"/>
    <property type="match status" value="1"/>
</dbReference>
<dbReference type="InterPro" id="IPR016181">
    <property type="entry name" value="Acyl_CoA_acyltransferase"/>
</dbReference>
<dbReference type="RefSeq" id="WP_249055769.1">
    <property type="nucleotide sequence ID" value="NZ_JALZWP010000001.1"/>
</dbReference>
<evidence type="ECO:0000256" key="1">
    <source>
        <dbReference type="ARBA" id="ARBA00022679"/>
    </source>
</evidence>
<dbReference type="PROSITE" id="PS51186">
    <property type="entry name" value="GNAT"/>
    <property type="match status" value="1"/>
</dbReference>
<evidence type="ECO:0000313" key="5">
    <source>
        <dbReference type="Proteomes" id="UP001202550"/>
    </source>
</evidence>
<evidence type="ECO:0000256" key="2">
    <source>
        <dbReference type="ARBA" id="ARBA00023315"/>
    </source>
</evidence>
<name>A0ABT0LYM2_9RHOB</name>
<gene>
    <name evidence="4" type="ORF">M3N55_01750</name>
</gene>
<evidence type="ECO:0000313" key="4">
    <source>
        <dbReference type="EMBL" id="MCL1627443.1"/>
    </source>
</evidence>
<dbReference type="Proteomes" id="UP001202550">
    <property type="component" value="Unassembled WGS sequence"/>
</dbReference>
<organism evidence="4 5">
    <name type="scientific">Roseinatronobacter domitianus</name>
    <dbReference type="NCBI Taxonomy" id="2940293"/>
    <lineage>
        <taxon>Bacteria</taxon>
        <taxon>Pseudomonadati</taxon>
        <taxon>Pseudomonadota</taxon>
        <taxon>Alphaproteobacteria</taxon>
        <taxon>Rhodobacterales</taxon>
        <taxon>Paracoccaceae</taxon>
        <taxon>Roseinatronobacter</taxon>
    </lineage>
</organism>
<dbReference type="SUPFAM" id="SSF55729">
    <property type="entry name" value="Acyl-CoA N-acyltransferases (Nat)"/>
    <property type="match status" value="1"/>
</dbReference>
<protein>
    <submittedName>
        <fullName evidence="4">N-acetyltransferase family protein</fullName>
    </submittedName>
</protein>
<accession>A0ABT0LYM2</accession>
<evidence type="ECO:0000259" key="3">
    <source>
        <dbReference type="PROSITE" id="PS51186"/>
    </source>
</evidence>
<dbReference type="InterPro" id="IPR000182">
    <property type="entry name" value="GNAT_dom"/>
</dbReference>
<sequence>MAHIGALAVAEVAMLEIRPATAQDASAICALWNPIIRDTVITFNPVERSAQEVADMIATRQAGPGAFFVAEDGGALLGFASYAQFRAGLGYARCMEHTINLAPAARGQGLGPKLMVTLEDHARAAGHHVMVAAITGSNDASVRFHAALGYLHVGTMPQVGWKFDAFHDLVLMQKTL</sequence>